<dbReference type="InterPro" id="IPR013083">
    <property type="entry name" value="Znf_RING/FYVE/PHD"/>
</dbReference>
<accession>A0A0J9X759</accession>
<feature type="domain" description="UBP-type" evidence="8">
    <location>
        <begin position="415"/>
        <end position="527"/>
    </location>
</feature>
<dbReference type="PANTHER" id="PTHR24007">
    <property type="entry name" value="BRCA1-ASSOCIATED PROTEIN"/>
    <property type="match status" value="1"/>
</dbReference>
<evidence type="ECO:0000313" key="9">
    <source>
        <dbReference type="EMBL" id="CDO52993.1"/>
    </source>
</evidence>
<evidence type="ECO:0000259" key="7">
    <source>
        <dbReference type="PROSITE" id="PS50089"/>
    </source>
</evidence>
<dbReference type="Pfam" id="PF07576">
    <property type="entry name" value="BRAP2"/>
    <property type="match status" value="1"/>
</dbReference>
<dbReference type="GO" id="GO:0008270">
    <property type="term" value="F:zinc ion binding"/>
    <property type="evidence" value="ECO:0007669"/>
    <property type="project" value="UniProtKB-KW"/>
</dbReference>
<reference evidence="9" key="1">
    <citation type="submission" date="2014-03" db="EMBL/GenBank/DDBJ databases">
        <authorList>
            <person name="Casaregola S."/>
        </authorList>
    </citation>
    <scope>NUCLEOTIDE SEQUENCE [LARGE SCALE GENOMIC DNA]</scope>
    <source>
        <strain evidence="9">CLIB 918</strain>
    </source>
</reference>
<feature type="region of interest" description="Disordered" evidence="6">
    <location>
        <begin position="69"/>
        <end position="104"/>
    </location>
</feature>
<keyword evidence="1" id="KW-0479">Metal-binding</keyword>
<evidence type="ECO:0000256" key="6">
    <source>
        <dbReference type="SAM" id="MobiDB-lite"/>
    </source>
</evidence>
<dbReference type="SMART" id="SM00184">
    <property type="entry name" value="RING"/>
    <property type="match status" value="1"/>
</dbReference>
<feature type="compositionally biased region" description="Basic and acidic residues" evidence="6">
    <location>
        <begin position="78"/>
        <end position="91"/>
    </location>
</feature>
<comment type="caution">
    <text evidence="9">The sequence shown here is derived from an EMBL/GenBank/DDBJ whole genome shotgun (WGS) entry which is preliminary data.</text>
</comment>
<dbReference type="SMART" id="SM00290">
    <property type="entry name" value="ZnF_UBP"/>
    <property type="match status" value="1"/>
</dbReference>
<evidence type="ECO:0000256" key="2">
    <source>
        <dbReference type="ARBA" id="ARBA00022771"/>
    </source>
</evidence>
<dbReference type="GO" id="GO:0061630">
    <property type="term" value="F:ubiquitin protein ligase activity"/>
    <property type="evidence" value="ECO:0007669"/>
    <property type="project" value="TreeGrafter"/>
</dbReference>
<evidence type="ECO:0000256" key="4">
    <source>
        <dbReference type="PROSITE-ProRule" id="PRU00502"/>
    </source>
</evidence>
<dbReference type="InterPro" id="IPR001607">
    <property type="entry name" value="Znf_UBP"/>
</dbReference>
<dbReference type="CDD" id="cd16457">
    <property type="entry name" value="RING-H2_BRAP2"/>
    <property type="match status" value="1"/>
</dbReference>
<feature type="coiled-coil region" evidence="5">
    <location>
        <begin position="613"/>
        <end position="696"/>
    </location>
</feature>
<protein>
    <submittedName>
        <fullName evidence="9">Uncharacterized protein</fullName>
    </submittedName>
</protein>
<dbReference type="SUPFAM" id="SSF57850">
    <property type="entry name" value="RING/U-box"/>
    <property type="match status" value="2"/>
</dbReference>
<feature type="region of interest" description="Disordered" evidence="6">
    <location>
        <begin position="719"/>
        <end position="752"/>
    </location>
</feature>
<evidence type="ECO:0000256" key="3">
    <source>
        <dbReference type="ARBA" id="ARBA00022833"/>
    </source>
</evidence>
<dbReference type="GO" id="GO:0007265">
    <property type="term" value="P:Ras protein signal transduction"/>
    <property type="evidence" value="ECO:0007669"/>
    <property type="project" value="TreeGrafter"/>
</dbReference>
<feature type="compositionally biased region" description="Basic residues" evidence="6">
    <location>
        <begin position="734"/>
        <end position="744"/>
    </location>
</feature>
<sequence length="752" mass="83604">MELTPSQPEHHHHHQHHQQTEVHRQRGVDQHQLRYTQQEQQQTQQQYNYTLEFDVPSQLSATEQKLLQERGNPNFNPDHLEAAKKRGDIDKPPPNQSATWNSGDLFNDLENLQTKVHTPQLVSAVTKPAELDPRSEISTTTTVDWRFGAIEVFDLAQQQKPSSEKNNNNNNNIANTSSAMTSKNPSGLGLVKGVFLGYGVVRLFKSPATAAEETEDKELYIQSSNATEQTYNDTEPSTTLCVLAVPNYMTPYDLMQYFSDGYADSISHYRLVRSGGSVPSSPNNNSTSPSNENNNRNSNMVLIKFRDVSAATRFYEHFNGRTFNSLEPESCHVVYLQHIRNKTVRSIPALPDDPFVEAGPSLSGSTGAPTAAVELPTCPVCLERMDSSVTGLLTIQCQHTFHCQCLTKWRDGSCPVCRYSSSNKHGDGASSNGMTGNGSFAGDAGSANRVCAVCQATNNLWICLICGHLGCGRYDQAHAHDHYMATGHCFAMDVESQRVWDYGADGYVHRLMQNQEDGKLVEIPSPMPPPIRGPGMGIGRTGVSGNSGEYTGAGTGAFGADGYPKVSIGGSSGSKPKADVGEEFAQLLTSQLDSQREYYESLLSTAVERISLLNSTEQRLQDISKEQEKLQQERARLERELDKAHTKTARLQENYEKALHRYMEERAINERTVEKMQRLETEQARCEVELTDLREQVRDLMFFHEAQEQFKDVADEVKEGQVTVGPGPSSSSSSKKKKARKKKKNEVVITTK</sequence>
<evidence type="ECO:0000313" key="10">
    <source>
        <dbReference type="Proteomes" id="UP000242525"/>
    </source>
</evidence>
<dbReference type="InterPro" id="IPR001841">
    <property type="entry name" value="Znf_RING"/>
</dbReference>
<feature type="region of interest" description="Disordered" evidence="6">
    <location>
        <begin position="158"/>
        <end position="183"/>
    </location>
</feature>
<dbReference type="PROSITE" id="PS50271">
    <property type="entry name" value="ZF_UBP"/>
    <property type="match status" value="1"/>
</dbReference>
<keyword evidence="2 4" id="KW-0863">Zinc-finger</keyword>
<evidence type="ECO:0000256" key="1">
    <source>
        <dbReference type="ARBA" id="ARBA00022723"/>
    </source>
</evidence>
<dbReference type="Pfam" id="PF02148">
    <property type="entry name" value="zf-UBP"/>
    <property type="match status" value="1"/>
</dbReference>
<dbReference type="PANTHER" id="PTHR24007:SF7">
    <property type="entry name" value="BRCA1-ASSOCIATED PROTEIN"/>
    <property type="match status" value="1"/>
</dbReference>
<feature type="region of interest" description="Disordered" evidence="6">
    <location>
        <begin position="1"/>
        <end position="41"/>
    </location>
</feature>
<dbReference type="PROSITE" id="PS50089">
    <property type="entry name" value="ZF_RING_2"/>
    <property type="match status" value="1"/>
</dbReference>
<feature type="compositionally biased region" description="Polar residues" evidence="6">
    <location>
        <begin position="173"/>
        <end position="183"/>
    </location>
</feature>
<dbReference type="Gene3D" id="3.30.70.330">
    <property type="match status" value="1"/>
</dbReference>
<dbReference type="GO" id="GO:0003676">
    <property type="term" value="F:nucleic acid binding"/>
    <property type="evidence" value="ECO:0007669"/>
    <property type="project" value="InterPro"/>
</dbReference>
<dbReference type="AlphaFoldDB" id="A0A0J9X759"/>
<name>A0A0J9X759_GEOCN</name>
<dbReference type="OrthoDB" id="273556at2759"/>
<organism evidence="9 10">
    <name type="scientific">Geotrichum candidum</name>
    <name type="common">Oospora lactis</name>
    <name type="synonym">Dipodascus geotrichum</name>
    <dbReference type="NCBI Taxonomy" id="1173061"/>
    <lineage>
        <taxon>Eukaryota</taxon>
        <taxon>Fungi</taxon>
        <taxon>Dikarya</taxon>
        <taxon>Ascomycota</taxon>
        <taxon>Saccharomycotina</taxon>
        <taxon>Dipodascomycetes</taxon>
        <taxon>Dipodascales</taxon>
        <taxon>Dipodascaceae</taxon>
        <taxon>Geotrichum</taxon>
    </lineage>
</organism>
<dbReference type="InterPro" id="IPR011422">
    <property type="entry name" value="BRAP2/ETP1_RRM"/>
</dbReference>
<dbReference type="Pfam" id="PF13639">
    <property type="entry name" value="zf-RING_2"/>
    <property type="match status" value="1"/>
</dbReference>
<proteinExistence type="predicted"/>
<dbReference type="GO" id="GO:0016567">
    <property type="term" value="P:protein ubiquitination"/>
    <property type="evidence" value="ECO:0007669"/>
    <property type="project" value="TreeGrafter"/>
</dbReference>
<dbReference type="InterPro" id="IPR012677">
    <property type="entry name" value="Nucleotide-bd_a/b_plait_sf"/>
</dbReference>
<dbReference type="Gene3D" id="3.30.40.10">
    <property type="entry name" value="Zinc/RING finger domain, C3HC4 (zinc finger)"/>
    <property type="match status" value="2"/>
</dbReference>
<keyword evidence="5" id="KW-0175">Coiled coil</keyword>
<dbReference type="InterPro" id="IPR047243">
    <property type="entry name" value="RING-H2_BRAP2"/>
</dbReference>
<keyword evidence="3" id="KW-0862">Zinc</keyword>
<dbReference type="SUPFAM" id="SSF54928">
    <property type="entry name" value="RNA-binding domain, RBD"/>
    <property type="match status" value="1"/>
</dbReference>
<evidence type="ECO:0000259" key="8">
    <source>
        <dbReference type="PROSITE" id="PS50271"/>
    </source>
</evidence>
<dbReference type="Proteomes" id="UP000242525">
    <property type="component" value="Unassembled WGS sequence"/>
</dbReference>
<dbReference type="STRING" id="1173061.A0A0J9X759"/>
<feature type="region of interest" description="Disordered" evidence="6">
    <location>
        <begin position="274"/>
        <end position="298"/>
    </location>
</feature>
<evidence type="ECO:0000256" key="5">
    <source>
        <dbReference type="SAM" id="Coils"/>
    </source>
</evidence>
<feature type="domain" description="RING-type" evidence="7">
    <location>
        <begin position="378"/>
        <end position="418"/>
    </location>
</feature>
<gene>
    <name evidence="9" type="ORF">BN980_GECA04s02573g</name>
</gene>
<dbReference type="EMBL" id="CCBN010000004">
    <property type="protein sequence ID" value="CDO52993.1"/>
    <property type="molecule type" value="Genomic_DNA"/>
</dbReference>
<dbReference type="GO" id="GO:0005737">
    <property type="term" value="C:cytoplasm"/>
    <property type="evidence" value="ECO:0007669"/>
    <property type="project" value="TreeGrafter"/>
</dbReference>
<dbReference type="InterPro" id="IPR035979">
    <property type="entry name" value="RBD_domain_sf"/>
</dbReference>
<feature type="compositionally biased region" description="Low complexity" evidence="6">
    <location>
        <begin position="277"/>
        <end position="298"/>
    </location>
</feature>
<keyword evidence="10" id="KW-1185">Reference proteome</keyword>
<feature type="compositionally biased region" description="Basic and acidic residues" evidence="6">
    <location>
        <begin position="18"/>
        <end position="32"/>
    </location>
</feature>